<dbReference type="GO" id="GO:0009279">
    <property type="term" value="C:cell outer membrane"/>
    <property type="evidence" value="ECO:0007669"/>
    <property type="project" value="UniProtKB-SubCell"/>
</dbReference>
<keyword evidence="3" id="KW-0813">Transport</keyword>
<evidence type="ECO:0000313" key="9">
    <source>
        <dbReference type="EMBL" id="PZQ19846.1"/>
    </source>
</evidence>
<keyword evidence="5" id="KW-0812">Transmembrane</keyword>
<feature type="signal peptide" evidence="8">
    <location>
        <begin position="1"/>
        <end position="23"/>
    </location>
</feature>
<dbReference type="AlphaFoldDB" id="A0A2W5KS00"/>
<dbReference type="SUPFAM" id="SSF56954">
    <property type="entry name" value="Outer membrane efflux proteins (OEP)"/>
    <property type="match status" value="1"/>
</dbReference>
<protein>
    <submittedName>
        <fullName evidence="9">Transporter</fullName>
    </submittedName>
</protein>
<evidence type="ECO:0000256" key="4">
    <source>
        <dbReference type="ARBA" id="ARBA00022452"/>
    </source>
</evidence>
<dbReference type="InterPro" id="IPR051906">
    <property type="entry name" value="TolC-like"/>
</dbReference>
<dbReference type="Proteomes" id="UP000249046">
    <property type="component" value="Unassembled WGS sequence"/>
</dbReference>
<dbReference type="PANTHER" id="PTHR30026">
    <property type="entry name" value="OUTER MEMBRANE PROTEIN TOLC"/>
    <property type="match status" value="1"/>
</dbReference>
<keyword evidence="6" id="KW-0472">Membrane</keyword>
<comment type="caution">
    <text evidence="9">The sequence shown here is derived from an EMBL/GenBank/DDBJ whole genome shotgun (WGS) entry which is preliminary data.</text>
</comment>
<keyword evidence="4" id="KW-1134">Transmembrane beta strand</keyword>
<proteinExistence type="inferred from homology"/>
<evidence type="ECO:0000256" key="7">
    <source>
        <dbReference type="ARBA" id="ARBA00023237"/>
    </source>
</evidence>
<accession>A0A2W5KS00</accession>
<keyword evidence="7" id="KW-0998">Cell outer membrane</keyword>
<evidence type="ECO:0000256" key="6">
    <source>
        <dbReference type="ARBA" id="ARBA00023136"/>
    </source>
</evidence>
<evidence type="ECO:0000256" key="5">
    <source>
        <dbReference type="ARBA" id="ARBA00022692"/>
    </source>
</evidence>
<sequence>MRLPKRSWAMLMLGLAGASASRAAESVPLDFAGAQRRLLAVSDAMQALRARVDGKQQLENASHHLRWPEVSGEMQRVQVRKTLELSLGSLAPVAADYGIQSPLRFVDEQWHTRPTISAVVPIYSGGAIPAQQQLARSAVKQAGAELALQEQSLLPDLVQAYFGQQLAQQVLAVRRDALEGLAQHLDDTRKLENQGFATKAQRLQAEVARDHADRDYQKAVNDYASVQASLALLLRSDQTIDTTSALFVNRHALDDVVDYEAAALAHHPQVARLEALVEQARAGVSLQRSKLKPQMYAFGQYDLHRSDALLTQPDWAVGVALKYTFLSGTGRLQQVGAARAQQDEAEASLEEARNQISIGVNRAFNDVDAARKQFLLLESSIERALENLRLQSLSFQNGRSTSLDVIDARVSLATARVERARAAYEYDVALARLLQITGQTVRYQTFIASAEPVHAS</sequence>
<evidence type="ECO:0000256" key="1">
    <source>
        <dbReference type="ARBA" id="ARBA00004442"/>
    </source>
</evidence>
<evidence type="ECO:0000256" key="8">
    <source>
        <dbReference type="SAM" id="SignalP"/>
    </source>
</evidence>
<dbReference type="Pfam" id="PF02321">
    <property type="entry name" value="OEP"/>
    <property type="match status" value="1"/>
</dbReference>
<dbReference type="EMBL" id="QFPO01000001">
    <property type="protein sequence ID" value="PZQ19846.1"/>
    <property type="molecule type" value="Genomic_DNA"/>
</dbReference>
<dbReference type="GO" id="GO:0015562">
    <property type="term" value="F:efflux transmembrane transporter activity"/>
    <property type="evidence" value="ECO:0007669"/>
    <property type="project" value="InterPro"/>
</dbReference>
<dbReference type="GO" id="GO:0015288">
    <property type="term" value="F:porin activity"/>
    <property type="evidence" value="ECO:0007669"/>
    <property type="project" value="TreeGrafter"/>
</dbReference>
<reference evidence="9 10" key="1">
    <citation type="submission" date="2017-08" db="EMBL/GenBank/DDBJ databases">
        <title>Infants hospitalized years apart are colonized by the same room-sourced microbial strains.</title>
        <authorList>
            <person name="Brooks B."/>
            <person name="Olm M.R."/>
            <person name="Firek B.A."/>
            <person name="Baker R."/>
            <person name="Thomas B.C."/>
            <person name="Morowitz M.J."/>
            <person name="Banfield J.F."/>
        </authorList>
    </citation>
    <scope>NUCLEOTIDE SEQUENCE [LARGE SCALE GENOMIC DNA]</scope>
    <source>
        <strain evidence="9">S2_005_003_R2_42</strain>
    </source>
</reference>
<evidence type="ECO:0000256" key="2">
    <source>
        <dbReference type="ARBA" id="ARBA00007613"/>
    </source>
</evidence>
<dbReference type="GO" id="GO:1990281">
    <property type="term" value="C:efflux pump complex"/>
    <property type="evidence" value="ECO:0007669"/>
    <property type="project" value="TreeGrafter"/>
</dbReference>
<dbReference type="PANTHER" id="PTHR30026:SF5">
    <property type="entry name" value="ABC-TYPE EFFLUX SYSTEM SECRETIN COMPONENT"/>
    <property type="match status" value="1"/>
</dbReference>
<organism evidence="9 10">
    <name type="scientific">Rhodanobacter denitrificans</name>
    <dbReference type="NCBI Taxonomy" id="666685"/>
    <lineage>
        <taxon>Bacteria</taxon>
        <taxon>Pseudomonadati</taxon>
        <taxon>Pseudomonadota</taxon>
        <taxon>Gammaproteobacteria</taxon>
        <taxon>Lysobacterales</taxon>
        <taxon>Rhodanobacteraceae</taxon>
        <taxon>Rhodanobacter</taxon>
    </lineage>
</organism>
<comment type="similarity">
    <text evidence="2">Belongs to the outer membrane factor (OMF) (TC 1.B.17) family.</text>
</comment>
<gene>
    <name evidence="9" type="ORF">DI564_00970</name>
</gene>
<name>A0A2W5KS00_9GAMM</name>
<dbReference type="Gene3D" id="1.20.1600.10">
    <property type="entry name" value="Outer membrane efflux proteins (OEP)"/>
    <property type="match status" value="1"/>
</dbReference>
<keyword evidence="8" id="KW-0732">Signal</keyword>
<comment type="subcellular location">
    <subcellularLocation>
        <location evidence="1">Cell outer membrane</location>
    </subcellularLocation>
</comment>
<evidence type="ECO:0000256" key="3">
    <source>
        <dbReference type="ARBA" id="ARBA00022448"/>
    </source>
</evidence>
<feature type="chain" id="PRO_5015839308" evidence="8">
    <location>
        <begin position="24"/>
        <end position="456"/>
    </location>
</feature>
<evidence type="ECO:0000313" key="10">
    <source>
        <dbReference type="Proteomes" id="UP000249046"/>
    </source>
</evidence>
<dbReference type="InterPro" id="IPR003423">
    <property type="entry name" value="OMP_efflux"/>
</dbReference>